<evidence type="ECO:0000313" key="2">
    <source>
        <dbReference type="Proteomes" id="UP000240760"/>
    </source>
</evidence>
<organism evidence="1 2">
    <name type="scientific">Trichoderma longibrachiatum ATCC 18648</name>
    <dbReference type="NCBI Taxonomy" id="983965"/>
    <lineage>
        <taxon>Eukaryota</taxon>
        <taxon>Fungi</taxon>
        <taxon>Dikarya</taxon>
        <taxon>Ascomycota</taxon>
        <taxon>Pezizomycotina</taxon>
        <taxon>Sordariomycetes</taxon>
        <taxon>Hypocreomycetidae</taxon>
        <taxon>Hypocreales</taxon>
        <taxon>Hypocreaceae</taxon>
        <taxon>Trichoderma</taxon>
    </lineage>
</organism>
<keyword evidence="2" id="KW-1185">Reference proteome</keyword>
<dbReference type="AlphaFoldDB" id="A0A2T4CCI8"/>
<accession>A0A2T4CCI8</accession>
<protein>
    <submittedName>
        <fullName evidence="1">Uncharacterized protein</fullName>
    </submittedName>
</protein>
<name>A0A2T4CCI8_TRILO</name>
<sequence length="220" mass="24551">MPPSATQGLIDYFLLRPHHSHASVCLIPFTTLVAALAQHPSAYSQPIPGIMAFKHARRSCAALVDPVHLASTIFPKHRFASRRPHCHIHSLLNSRSAIPCTILIPQTRNHNTITQATKKHTKPLTSPLAARRPICATNTHKSIVSHPCSLSSSPFPLTVDDDFLFSFSKQESAIPRGMHDRHALRMKRIWDWGCLENSASSQSLCKRLKYIWTQAGLTVF</sequence>
<dbReference type="EMBL" id="KZ679128">
    <property type="protein sequence ID" value="PTB79287.1"/>
    <property type="molecule type" value="Genomic_DNA"/>
</dbReference>
<dbReference type="Proteomes" id="UP000240760">
    <property type="component" value="Unassembled WGS sequence"/>
</dbReference>
<reference evidence="1 2" key="1">
    <citation type="submission" date="2016-07" db="EMBL/GenBank/DDBJ databases">
        <title>Multiple horizontal gene transfer events from other fungi enriched the ability of initially mycotrophic Trichoderma (Ascomycota) to feed on dead plant biomass.</title>
        <authorList>
            <consortium name="DOE Joint Genome Institute"/>
            <person name="Aerts A."/>
            <person name="Atanasova L."/>
            <person name="Chenthamara K."/>
            <person name="Zhang J."/>
            <person name="Grujic M."/>
            <person name="Henrissat B."/>
            <person name="Kuo A."/>
            <person name="Salamov A."/>
            <person name="Lipzen A."/>
            <person name="Labutti K."/>
            <person name="Barry K."/>
            <person name="Miao Y."/>
            <person name="Rahimi M.J."/>
            <person name="Shen Q."/>
            <person name="Grigoriev I.V."/>
            <person name="Kubicek C.P."/>
            <person name="Druzhinina I.S."/>
        </authorList>
    </citation>
    <scope>NUCLEOTIDE SEQUENCE [LARGE SCALE GENOMIC DNA]</scope>
    <source>
        <strain evidence="1 2">ATCC 18648</strain>
    </source>
</reference>
<evidence type="ECO:0000313" key="1">
    <source>
        <dbReference type="EMBL" id="PTB79287.1"/>
    </source>
</evidence>
<proteinExistence type="predicted"/>
<gene>
    <name evidence="1" type="ORF">M440DRAFT_1165461</name>
</gene>